<evidence type="ECO:0000313" key="2">
    <source>
        <dbReference type="Proteomes" id="UP000790347"/>
    </source>
</evidence>
<dbReference type="Proteomes" id="UP000790347">
    <property type="component" value="Unassembled WGS sequence"/>
</dbReference>
<dbReference type="EMBL" id="ASGP02000007">
    <property type="protein sequence ID" value="KAH9497242.1"/>
    <property type="molecule type" value="Genomic_DNA"/>
</dbReference>
<proteinExistence type="predicted"/>
<accession>A0A922HLU3</accession>
<sequence>MATIPEYNHHNHIHYSSSSSSSSKSLLNTTNSITTTTTITPSHHTISHHRQQCENSSDCDSNLICHNHTCLCSLGQVYFHFKKHIPSDSKGMCIYYEQALSCANDDECQDIDINVVCDHQWGRCRCRRGFFLNAKTKYCQKARIPYIFIIIY</sequence>
<keyword evidence="2" id="KW-1185">Reference proteome</keyword>
<organism evidence="1 2">
    <name type="scientific">Dermatophagoides farinae</name>
    <name type="common">American house dust mite</name>
    <dbReference type="NCBI Taxonomy" id="6954"/>
    <lineage>
        <taxon>Eukaryota</taxon>
        <taxon>Metazoa</taxon>
        <taxon>Ecdysozoa</taxon>
        <taxon>Arthropoda</taxon>
        <taxon>Chelicerata</taxon>
        <taxon>Arachnida</taxon>
        <taxon>Acari</taxon>
        <taxon>Acariformes</taxon>
        <taxon>Sarcoptiformes</taxon>
        <taxon>Astigmata</taxon>
        <taxon>Psoroptidia</taxon>
        <taxon>Analgoidea</taxon>
        <taxon>Pyroglyphidae</taxon>
        <taxon>Dermatophagoidinae</taxon>
        <taxon>Dermatophagoides</taxon>
    </lineage>
</organism>
<dbReference type="AlphaFoldDB" id="A0A922HLU3"/>
<name>A0A922HLU3_DERFA</name>
<gene>
    <name evidence="1" type="ORF">DERF_013245</name>
</gene>
<comment type="caution">
    <text evidence="1">The sequence shown here is derived from an EMBL/GenBank/DDBJ whole genome shotgun (WGS) entry which is preliminary data.</text>
</comment>
<reference evidence="1" key="1">
    <citation type="submission" date="2013-05" db="EMBL/GenBank/DDBJ databases">
        <authorList>
            <person name="Yim A.K.Y."/>
            <person name="Chan T.F."/>
            <person name="Ji K.M."/>
            <person name="Liu X.Y."/>
            <person name="Zhou J.W."/>
            <person name="Li R.Q."/>
            <person name="Yang K.Y."/>
            <person name="Li J."/>
            <person name="Li M."/>
            <person name="Law P.T.W."/>
            <person name="Wu Y.L."/>
            <person name="Cai Z.L."/>
            <person name="Qin H."/>
            <person name="Bao Y."/>
            <person name="Leung R.K.K."/>
            <person name="Ng P.K.S."/>
            <person name="Zou J."/>
            <person name="Zhong X.J."/>
            <person name="Ran P.X."/>
            <person name="Zhong N.S."/>
            <person name="Liu Z.G."/>
            <person name="Tsui S.K.W."/>
        </authorList>
    </citation>
    <scope>NUCLEOTIDE SEQUENCE</scope>
    <source>
        <strain evidence="1">Derf</strain>
        <tissue evidence="1">Whole organism</tissue>
    </source>
</reference>
<evidence type="ECO:0008006" key="3">
    <source>
        <dbReference type="Google" id="ProtNLM"/>
    </source>
</evidence>
<protein>
    <recommendedName>
        <fullName evidence="3">EB domain-containing protein</fullName>
    </recommendedName>
</protein>
<reference evidence="1" key="2">
    <citation type="journal article" date="2022" name="Res Sq">
        <title>Comparative Genomics Reveals Insights into the Divergent Evolution of Astigmatic Mites and Household Pest Adaptations.</title>
        <authorList>
            <person name="Xiong Q."/>
            <person name="Wan A.T.-Y."/>
            <person name="Liu X.-Y."/>
            <person name="Fung C.S.-H."/>
            <person name="Xiao X."/>
            <person name="Malainual N."/>
            <person name="Hou J."/>
            <person name="Wang L."/>
            <person name="Wang M."/>
            <person name="Yang K."/>
            <person name="Cui Y."/>
            <person name="Leung E."/>
            <person name="Nong W."/>
            <person name="Shin S.-K."/>
            <person name="Au S."/>
            <person name="Jeong K.Y."/>
            <person name="Chew F.T."/>
            <person name="Hui J."/>
            <person name="Leung T.F."/>
            <person name="Tungtrongchitr A."/>
            <person name="Zhong N."/>
            <person name="Liu Z."/>
            <person name="Tsui S."/>
        </authorList>
    </citation>
    <scope>NUCLEOTIDE SEQUENCE</scope>
    <source>
        <strain evidence="1">Derf</strain>
        <tissue evidence="1">Whole organism</tissue>
    </source>
</reference>
<evidence type="ECO:0000313" key="1">
    <source>
        <dbReference type="EMBL" id="KAH9497242.1"/>
    </source>
</evidence>